<sequence length="362" mass="40248">MALCSLSFTGSKRAYGYPLLAPGPNLVAPATKRACLSKMNILSADSGRFTGCFNLPSSSESDIDSDDQQSCYIAEQIRAKRRASSRVSFCLDNRMSKALSQYSDDEDAGDNSLRPVISRGSSVVRPEDEDLDCKFSMCSPSSSSNLRAYGHDATLRNSHSGSFLQISDSCSSTGSLKRSMPVCDKQARSRCFDYLIGAIDEAWASYCNAASYVEDETYGYNTPASVVTDDEDYCGNSTDLTDYESEYEKVAAVPAVKHQLQQQRAMFRKPSIMGGMSPSADMSRTGQDPSSCRLQALKERLIKAKYFLQDLVDSDDYNDAFDFWKRWDMIKYATIELVEDDDDDVVMESMIDELEHGRHFSN</sequence>
<dbReference type="RefSeq" id="XP_062879870.1">
    <property type="nucleotide sequence ID" value="XM_063023800.1"/>
</dbReference>
<dbReference type="EMBL" id="CP138899">
    <property type="protein sequence ID" value="WPK27492.1"/>
    <property type="molecule type" value="Genomic_DNA"/>
</dbReference>
<dbReference type="AlphaFoldDB" id="A0AAX4HHE7"/>
<accession>A0AAX4HHE7</accession>
<name>A0AAX4HHE7_9ASCO</name>
<evidence type="ECO:0000313" key="1">
    <source>
        <dbReference type="EMBL" id="WPK27492.1"/>
    </source>
</evidence>
<dbReference type="KEGG" id="asau:88175941"/>
<organism evidence="1 2">
    <name type="scientific">Australozyma saopauloensis</name>
    <dbReference type="NCBI Taxonomy" id="291208"/>
    <lineage>
        <taxon>Eukaryota</taxon>
        <taxon>Fungi</taxon>
        <taxon>Dikarya</taxon>
        <taxon>Ascomycota</taxon>
        <taxon>Saccharomycotina</taxon>
        <taxon>Pichiomycetes</taxon>
        <taxon>Metschnikowiaceae</taxon>
        <taxon>Australozyma</taxon>
    </lineage>
</organism>
<protein>
    <submittedName>
        <fullName evidence="1">Uncharacterized protein</fullName>
    </submittedName>
</protein>
<evidence type="ECO:0000313" key="2">
    <source>
        <dbReference type="Proteomes" id="UP001338582"/>
    </source>
</evidence>
<gene>
    <name evidence="1" type="ORF">PUMCH_004881</name>
</gene>
<dbReference type="Proteomes" id="UP001338582">
    <property type="component" value="Chromosome 6"/>
</dbReference>
<keyword evidence="2" id="KW-1185">Reference proteome</keyword>
<dbReference type="GeneID" id="88175941"/>
<proteinExistence type="predicted"/>
<reference evidence="1 2" key="1">
    <citation type="submission" date="2023-10" db="EMBL/GenBank/DDBJ databases">
        <title>Draft Genome Sequence of Candida saopaulonensis from a very Premature Infant with Sepsis.</title>
        <authorList>
            <person name="Ning Y."/>
            <person name="Dai R."/>
            <person name="Xiao M."/>
            <person name="Xu Y."/>
            <person name="Yan Q."/>
            <person name="Zhang L."/>
        </authorList>
    </citation>
    <scope>NUCLEOTIDE SEQUENCE [LARGE SCALE GENOMIC DNA]</scope>
    <source>
        <strain evidence="1 2">19XY460</strain>
    </source>
</reference>